<dbReference type="Pfam" id="PF13560">
    <property type="entry name" value="HTH_31"/>
    <property type="match status" value="1"/>
</dbReference>
<dbReference type="AlphaFoldDB" id="A0A3B1AAK5"/>
<protein>
    <recommendedName>
        <fullName evidence="1">HTH cro/C1-type domain-containing protein</fullName>
    </recommendedName>
</protein>
<dbReference type="EMBL" id="UOFV01000344">
    <property type="protein sequence ID" value="VAX02749.1"/>
    <property type="molecule type" value="Genomic_DNA"/>
</dbReference>
<evidence type="ECO:0000259" key="1">
    <source>
        <dbReference type="PROSITE" id="PS50943"/>
    </source>
</evidence>
<dbReference type="InterPro" id="IPR010982">
    <property type="entry name" value="Lambda_DNA-bd_dom_sf"/>
</dbReference>
<dbReference type="PROSITE" id="PS50943">
    <property type="entry name" value="HTH_CROC1"/>
    <property type="match status" value="1"/>
</dbReference>
<name>A0A3B1AAK5_9ZZZZ</name>
<proteinExistence type="predicted"/>
<gene>
    <name evidence="2" type="ORF">MNBD_GAMMA19-1974</name>
</gene>
<dbReference type="CDD" id="cd00093">
    <property type="entry name" value="HTH_XRE"/>
    <property type="match status" value="1"/>
</dbReference>
<accession>A0A3B1AAK5</accession>
<organism evidence="2">
    <name type="scientific">hydrothermal vent metagenome</name>
    <dbReference type="NCBI Taxonomy" id="652676"/>
    <lineage>
        <taxon>unclassified sequences</taxon>
        <taxon>metagenomes</taxon>
        <taxon>ecological metagenomes</taxon>
    </lineage>
</organism>
<dbReference type="SMART" id="SM00530">
    <property type="entry name" value="HTH_XRE"/>
    <property type="match status" value="1"/>
</dbReference>
<sequence length="84" mass="9823">MQKTIHSRHSVLIRDALKKIREEAGFTQRELCRELGKEHTFISKCELGERRIDIAEFYWICKACGASPKKETDKLMKAFDKLNP</sequence>
<reference evidence="2" key="1">
    <citation type="submission" date="2018-06" db="EMBL/GenBank/DDBJ databases">
        <authorList>
            <person name="Zhirakovskaya E."/>
        </authorList>
    </citation>
    <scope>NUCLEOTIDE SEQUENCE</scope>
</reference>
<dbReference type="SUPFAM" id="SSF47413">
    <property type="entry name" value="lambda repressor-like DNA-binding domains"/>
    <property type="match status" value="1"/>
</dbReference>
<feature type="domain" description="HTH cro/C1-type" evidence="1">
    <location>
        <begin position="17"/>
        <end position="71"/>
    </location>
</feature>
<dbReference type="Gene3D" id="1.10.260.40">
    <property type="entry name" value="lambda repressor-like DNA-binding domains"/>
    <property type="match status" value="1"/>
</dbReference>
<evidence type="ECO:0000313" key="2">
    <source>
        <dbReference type="EMBL" id="VAX02749.1"/>
    </source>
</evidence>
<dbReference type="GO" id="GO:0003677">
    <property type="term" value="F:DNA binding"/>
    <property type="evidence" value="ECO:0007669"/>
    <property type="project" value="InterPro"/>
</dbReference>
<dbReference type="InterPro" id="IPR001387">
    <property type="entry name" value="Cro/C1-type_HTH"/>
</dbReference>